<dbReference type="RefSeq" id="WP_146383840.1">
    <property type="nucleotide sequence ID" value="NZ_VFIO01000001.1"/>
</dbReference>
<protein>
    <submittedName>
        <fullName evidence="1">Uncharacterized protein</fullName>
    </submittedName>
</protein>
<evidence type="ECO:0000313" key="1">
    <source>
        <dbReference type="EMBL" id="TWR92530.1"/>
    </source>
</evidence>
<evidence type="ECO:0000313" key="2">
    <source>
        <dbReference type="Proteomes" id="UP000318428"/>
    </source>
</evidence>
<dbReference type="EMBL" id="VFIO01000001">
    <property type="protein sequence ID" value="TWR92530.1"/>
    <property type="molecule type" value="Genomic_DNA"/>
</dbReference>
<gene>
    <name evidence="1" type="ORF">FJD38_02600</name>
</gene>
<keyword evidence="2" id="KW-1185">Reference proteome</keyword>
<sequence>MLAAENVFISRINAKSKLGSLRHNDNIPASSTYFSAVETLIETCRQGLQTASCTTGYLQVHFTLMLFTQRDQAVKPCALSFKYVKMPLSVIWSRLT</sequence>
<accession>A0ABY3GLE6</accession>
<comment type="caution">
    <text evidence="1">The sequence shown here is derived from an EMBL/GenBank/DDBJ whole genome shotgun (WGS) entry which is preliminary data.</text>
</comment>
<proteinExistence type="predicted"/>
<organism evidence="1 2">
    <name type="scientific">Pseudomonas saxonica</name>
    <dbReference type="NCBI Taxonomy" id="2600598"/>
    <lineage>
        <taxon>Bacteria</taxon>
        <taxon>Pseudomonadati</taxon>
        <taxon>Pseudomonadota</taxon>
        <taxon>Gammaproteobacteria</taxon>
        <taxon>Pseudomonadales</taxon>
        <taxon>Pseudomonadaceae</taxon>
        <taxon>Pseudomonas</taxon>
    </lineage>
</organism>
<dbReference type="Proteomes" id="UP000318428">
    <property type="component" value="Unassembled WGS sequence"/>
</dbReference>
<name>A0ABY3GLE6_9PSED</name>
<reference evidence="1 2" key="1">
    <citation type="submission" date="2019-06" db="EMBL/GenBank/DDBJ databases">
        <title>Pseudomonas bimorpha sp. nov. isolated from bovine raw milk and skim milk concentrate.</title>
        <authorList>
            <person name="Hofmann K."/>
            <person name="Huptas C."/>
            <person name="Doll E."/>
            <person name="Scherer S."/>
            <person name="Wenning M."/>
        </authorList>
    </citation>
    <scope>NUCLEOTIDE SEQUENCE [LARGE SCALE GENOMIC DNA]</scope>
    <source>
        <strain evidence="1 2">DSM 108989</strain>
    </source>
</reference>